<evidence type="ECO:0000256" key="1">
    <source>
        <dbReference type="SAM" id="MobiDB-lite"/>
    </source>
</evidence>
<gene>
    <name evidence="2" type="ORF">SAMN00777080_2018</name>
</gene>
<feature type="compositionally biased region" description="Basic and acidic residues" evidence="1">
    <location>
        <begin position="1"/>
        <end position="98"/>
    </location>
</feature>
<dbReference type="OrthoDB" id="9937149at2"/>
<evidence type="ECO:0000313" key="2">
    <source>
        <dbReference type="EMBL" id="SMD43426.1"/>
    </source>
</evidence>
<dbReference type="EMBL" id="LT838813">
    <property type="protein sequence ID" value="SMD43426.1"/>
    <property type="molecule type" value="Genomic_DNA"/>
</dbReference>
<keyword evidence="3" id="KW-1185">Reference proteome</keyword>
<evidence type="ECO:0000313" key="3">
    <source>
        <dbReference type="Proteomes" id="UP000192333"/>
    </source>
</evidence>
<feature type="compositionally biased region" description="Polar residues" evidence="1">
    <location>
        <begin position="100"/>
        <end position="113"/>
    </location>
</feature>
<name>A0A1W2H4N6_9BACT</name>
<organism evidence="2 3">
    <name type="scientific">Aquiflexum balticum DSM 16537</name>
    <dbReference type="NCBI Taxonomy" id="758820"/>
    <lineage>
        <taxon>Bacteria</taxon>
        <taxon>Pseudomonadati</taxon>
        <taxon>Bacteroidota</taxon>
        <taxon>Cytophagia</taxon>
        <taxon>Cytophagales</taxon>
        <taxon>Cyclobacteriaceae</taxon>
        <taxon>Aquiflexum</taxon>
    </lineage>
</organism>
<sequence length="113" mass="13274">MNQQENENRNSQHEDKSIQKTNEESGRNDLNPTDRDERDSDREFELDEDKERNLDIISKSKDSDKDRNRSDKDTGRELPSHEDPNVNADKARRNEKFGTMRNQPNKRSVGSDK</sequence>
<accession>A0A1W2H4N6</accession>
<proteinExistence type="predicted"/>
<dbReference type="STRING" id="758820.SAMN00777080_2018"/>
<dbReference type="Proteomes" id="UP000192333">
    <property type="component" value="Chromosome I"/>
</dbReference>
<feature type="region of interest" description="Disordered" evidence="1">
    <location>
        <begin position="1"/>
        <end position="113"/>
    </location>
</feature>
<protein>
    <submittedName>
        <fullName evidence="2">Uncharacterized protein</fullName>
    </submittedName>
</protein>
<reference evidence="3" key="1">
    <citation type="submission" date="2017-04" db="EMBL/GenBank/DDBJ databases">
        <authorList>
            <person name="Varghese N."/>
            <person name="Submissions S."/>
        </authorList>
    </citation>
    <scope>NUCLEOTIDE SEQUENCE [LARGE SCALE GENOMIC DNA]</scope>
    <source>
        <strain evidence="3">DSM 16537</strain>
    </source>
</reference>
<dbReference type="RefSeq" id="WP_084120220.1">
    <property type="nucleotide sequence ID" value="NZ_LT838813.1"/>
</dbReference>
<dbReference type="AlphaFoldDB" id="A0A1W2H4N6"/>